<dbReference type="EMBL" id="CALTRL010005757">
    <property type="protein sequence ID" value="CAH7685877.1"/>
    <property type="molecule type" value="Genomic_DNA"/>
</dbReference>
<dbReference type="Proteomes" id="UP001153365">
    <property type="component" value="Unassembled WGS sequence"/>
</dbReference>
<dbReference type="AlphaFoldDB" id="A0AAV0BF37"/>
<evidence type="ECO:0000256" key="1">
    <source>
        <dbReference type="SAM" id="MobiDB-lite"/>
    </source>
</evidence>
<sequence>MEGILTSFETRSGSLGASINSRIKQVGSKTAKTVHSKVKMTGVLEIDRYNLNPPRSTYAIISSMRSWTGIRRTHAQIDIGGIGESAALRSSQQNTLGIQRGHKKKKKREESKKGNTAFKECQELEAGDEGTVNHMSMDPWINRHTASAAIKTHGYGRLPFNHWAGEGKKKGKEFENRKDRKQRGSYRWREPKRVISNWRRLDKMQANLLDKKGGIESLAQGLFTARASAKTKEEQDYSFIKVEENKWNTQRNKEGTLMQLATAYLKILSSLSSHQWEAQNCTGAHSIKIQAFLHIDYNQSTIISRHME</sequence>
<feature type="compositionally biased region" description="Basic and acidic residues" evidence="1">
    <location>
        <begin position="167"/>
        <end position="178"/>
    </location>
</feature>
<feature type="region of interest" description="Disordered" evidence="1">
    <location>
        <begin position="167"/>
        <end position="186"/>
    </location>
</feature>
<proteinExistence type="predicted"/>
<reference evidence="2" key="1">
    <citation type="submission" date="2022-06" db="EMBL/GenBank/DDBJ databases">
        <authorList>
            <consortium name="SYNGENTA / RWTH Aachen University"/>
        </authorList>
    </citation>
    <scope>NUCLEOTIDE SEQUENCE</scope>
</reference>
<accession>A0AAV0BF37</accession>
<comment type="caution">
    <text evidence="2">The sequence shown here is derived from an EMBL/GenBank/DDBJ whole genome shotgun (WGS) entry which is preliminary data.</text>
</comment>
<gene>
    <name evidence="2" type="ORF">PPACK8108_LOCUS20472</name>
</gene>
<feature type="region of interest" description="Disordered" evidence="1">
    <location>
        <begin position="89"/>
        <end position="116"/>
    </location>
</feature>
<evidence type="ECO:0000313" key="2">
    <source>
        <dbReference type="EMBL" id="CAH7685877.1"/>
    </source>
</evidence>
<evidence type="ECO:0000313" key="3">
    <source>
        <dbReference type="Proteomes" id="UP001153365"/>
    </source>
</evidence>
<keyword evidence="3" id="KW-1185">Reference proteome</keyword>
<protein>
    <submittedName>
        <fullName evidence="2">Uncharacterized protein</fullName>
    </submittedName>
</protein>
<name>A0AAV0BF37_PHAPC</name>
<organism evidence="2 3">
    <name type="scientific">Phakopsora pachyrhizi</name>
    <name type="common">Asian soybean rust disease fungus</name>
    <dbReference type="NCBI Taxonomy" id="170000"/>
    <lineage>
        <taxon>Eukaryota</taxon>
        <taxon>Fungi</taxon>
        <taxon>Dikarya</taxon>
        <taxon>Basidiomycota</taxon>
        <taxon>Pucciniomycotina</taxon>
        <taxon>Pucciniomycetes</taxon>
        <taxon>Pucciniales</taxon>
        <taxon>Phakopsoraceae</taxon>
        <taxon>Phakopsora</taxon>
    </lineage>
</organism>